<protein>
    <submittedName>
        <fullName evidence="2">Nuclease-like protein</fullName>
    </submittedName>
</protein>
<dbReference type="Pfam" id="PF08378">
    <property type="entry name" value="NERD"/>
    <property type="match status" value="1"/>
</dbReference>
<proteinExistence type="predicted"/>
<accession>A0A285U7J9</accession>
<dbReference type="RefSeq" id="WP_097038110.1">
    <property type="nucleotide sequence ID" value="NZ_OBQF01000001.1"/>
</dbReference>
<evidence type="ECO:0000259" key="1">
    <source>
        <dbReference type="Pfam" id="PF08378"/>
    </source>
</evidence>
<feature type="domain" description="NERD" evidence="1">
    <location>
        <begin position="75"/>
        <end position="145"/>
    </location>
</feature>
<reference evidence="3" key="1">
    <citation type="submission" date="2017-08" db="EMBL/GenBank/DDBJ databases">
        <authorList>
            <person name="Varghese N."/>
            <person name="Submissions S."/>
        </authorList>
    </citation>
    <scope>NUCLEOTIDE SEQUENCE [LARGE SCALE GENOMIC DNA]</scope>
    <source>
        <strain evidence="3">DSM 23173</strain>
    </source>
</reference>
<gene>
    <name evidence="2" type="ORF">SAMN05878391_0135</name>
</gene>
<dbReference type="OrthoDB" id="2417706at2"/>
<name>A0A285U7J9_9STAP</name>
<sequence>MRKKSLKHVQLEILNRRTVLSARDRKDLLRYQLGYTGELQFDGIVEALGVPIVHLKDYRFRLDAAADDRKTAAGPSEVQIDNIIIAGDQLYTFEIKNYQYDIEYTADRSWRFVGGKEIVNPLNQVDNHRNVLAEMMREFNMHFNMTNNIVFIHPEQTIYSLPNHQNIYVRTNMMKRLKYVLQPNQYDYPRFIEMLDSRRVVKSAYDADANVTFEELAGGVFCPDCEHVPLQRVHRGKFMCKSCSHDYTTVEVLKQLVEELRTLNSSWQLSSSKLAEYSGHTCSSATIRRYRQKNLIDY</sequence>
<keyword evidence="3" id="KW-1185">Reference proteome</keyword>
<dbReference type="AlphaFoldDB" id="A0A285U7J9"/>
<evidence type="ECO:0000313" key="2">
    <source>
        <dbReference type="EMBL" id="SOC37905.1"/>
    </source>
</evidence>
<evidence type="ECO:0000313" key="3">
    <source>
        <dbReference type="Proteomes" id="UP000219412"/>
    </source>
</evidence>
<dbReference type="Proteomes" id="UP000219412">
    <property type="component" value="Unassembled WGS sequence"/>
</dbReference>
<dbReference type="EMBL" id="OBQF01000001">
    <property type="protein sequence ID" value="SOC37905.1"/>
    <property type="molecule type" value="Genomic_DNA"/>
</dbReference>
<dbReference type="InterPro" id="IPR011528">
    <property type="entry name" value="NERD"/>
</dbReference>
<organism evidence="2 3">
    <name type="scientific">Salinicoccus kekensis</name>
    <dbReference type="NCBI Taxonomy" id="714307"/>
    <lineage>
        <taxon>Bacteria</taxon>
        <taxon>Bacillati</taxon>
        <taxon>Bacillota</taxon>
        <taxon>Bacilli</taxon>
        <taxon>Bacillales</taxon>
        <taxon>Staphylococcaceae</taxon>
        <taxon>Salinicoccus</taxon>
    </lineage>
</organism>